<evidence type="ECO:0000256" key="3">
    <source>
        <dbReference type="ARBA" id="ARBA00023204"/>
    </source>
</evidence>
<dbReference type="EMBL" id="BAAAMY010000005">
    <property type="protein sequence ID" value="GAA1920771.1"/>
    <property type="molecule type" value="Genomic_DNA"/>
</dbReference>
<keyword evidence="2" id="KW-0378">Hydrolase</keyword>
<dbReference type="Proteomes" id="UP001501612">
    <property type="component" value="Unassembled WGS sequence"/>
</dbReference>
<evidence type="ECO:0000256" key="1">
    <source>
        <dbReference type="ARBA" id="ARBA00022763"/>
    </source>
</evidence>
<dbReference type="PANTHER" id="PTHR12159">
    <property type="entry name" value="G/T AND G/U MISMATCH-SPECIFIC DNA GLYCOSYLASE"/>
    <property type="match status" value="1"/>
</dbReference>
<name>A0ABN2PG23_9ACTN</name>
<keyword evidence="1" id="KW-0227">DNA damage</keyword>
<evidence type="ECO:0000313" key="5">
    <source>
        <dbReference type="EMBL" id="GAA1920771.1"/>
    </source>
</evidence>
<comment type="caution">
    <text evidence="5">The sequence shown here is derived from an EMBL/GenBank/DDBJ whole genome shotgun (WGS) entry which is preliminary data.</text>
</comment>
<dbReference type="InterPro" id="IPR036895">
    <property type="entry name" value="Uracil-DNA_glycosylase-like_sf"/>
</dbReference>
<protein>
    <submittedName>
        <fullName evidence="5">G/U mismatch-specific DNA glycosylase</fullName>
    </submittedName>
</protein>
<dbReference type="Gene3D" id="3.40.470.10">
    <property type="entry name" value="Uracil-DNA glycosylase-like domain"/>
    <property type="match status" value="1"/>
</dbReference>
<proteinExistence type="predicted"/>
<dbReference type="InterPro" id="IPR015637">
    <property type="entry name" value="MUG/TDG"/>
</dbReference>
<keyword evidence="3" id="KW-0234">DNA repair</keyword>
<dbReference type="RefSeq" id="WP_344007266.1">
    <property type="nucleotide sequence ID" value="NZ_BAAAMY010000005.1"/>
</dbReference>
<keyword evidence="6" id="KW-1185">Reference proteome</keyword>
<accession>A0ABN2PG23</accession>
<gene>
    <name evidence="5" type="primary">mug</name>
    <name evidence="5" type="ORF">GCM10009737_22890</name>
</gene>
<dbReference type="PANTHER" id="PTHR12159:SF9">
    <property type="entry name" value="G_T MISMATCH-SPECIFIC THYMINE DNA GLYCOSYLASE"/>
    <property type="match status" value="1"/>
</dbReference>
<organism evidence="5 6">
    <name type="scientific">Nocardioides lentus</name>
    <dbReference type="NCBI Taxonomy" id="338077"/>
    <lineage>
        <taxon>Bacteria</taxon>
        <taxon>Bacillati</taxon>
        <taxon>Actinomycetota</taxon>
        <taxon>Actinomycetes</taxon>
        <taxon>Propionibacteriales</taxon>
        <taxon>Nocardioidaceae</taxon>
        <taxon>Nocardioides</taxon>
    </lineage>
</organism>
<evidence type="ECO:0000313" key="6">
    <source>
        <dbReference type="Proteomes" id="UP001501612"/>
    </source>
</evidence>
<feature type="domain" description="Uracil-DNA glycosylase-like" evidence="4">
    <location>
        <begin position="14"/>
        <end position="162"/>
    </location>
</feature>
<sequence>MELLDDVVGETPLVVFCGMANLCSPTRHDHHYGGPGNAFYRLLHAAGLTEELLAPADERLLPSYGLGVTDLVVERAPDVPRRTHVDALAAKVEGWSPEWLAMTSKTVAGELARALGHRPPGLGPAGWDLAGAPVFVLPGPSGANQRRSYDGRPDRLSWWGDLAALVGRGPRAIV</sequence>
<reference evidence="5 6" key="1">
    <citation type="journal article" date="2019" name="Int. J. Syst. Evol. Microbiol.">
        <title>The Global Catalogue of Microorganisms (GCM) 10K type strain sequencing project: providing services to taxonomists for standard genome sequencing and annotation.</title>
        <authorList>
            <consortium name="The Broad Institute Genomics Platform"/>
            <consortium name="The Broad Institute Genome Sequencing Center for Infectious Disease"/>
            <person name="Wu L."/>
            <person name="Ma J."/>
        </authorList>
    </citation>
    <scope>NUCLEOTIDE SEQUENCE [LARGE SCALE GENOMIC DNA]</scope>
    <source>
        <strain evidence="5 6">JCM 14046</strain>
    </source>
</reference>
<dbReference type="Pfam" id="PF03167">
    <property type="entry name" value="UDG"/>
    <property type="match status" value="1"/>
</dbReference>
<dbReference type="CDD" id="cd10028">
    <property type="entry name" value="UDG-F2_TDG_MUG"/>
    <property type="match status" value="1"/>
</dbReference>
<dbReference type="SUPFAM" id="SSF52141">
    <property type="entry name" value="Uracil-DNA glycosylase-like"/>
    <property type="match status" value="1"/>
</dbReference>
<dbReference type="InterPro" id="IPR005122">
    <property type="entry name" value="Uracil-DNA_glycosylase-like"/>
</dbReference>
<evidence type="ECO:0000256" key="2">
    <source>
        <dbReference type="ARBA" id="ARBA00022801"/>
    </source>
</evidence>
<evidence type="ECO:0000259" key="4">
    <source>
        <dbReference type="Pfam" id="PF03167"/>
    </source>
</evidence>